<dbReference type="EMBL" id="CP108057">
    <property type="protein sequence ID" value="WUO45684.1"/>
    <property type="molecule type" value="Genomic_DNA"/>
</dbReference>
<dbReference type="Proteomes" id="UP001432075">
    <property type="component" value="Chromosome"/>
</dbReference>
<feature type="transmembrane region" description="Helical" evidence="2">
    <location>
        <begin position="150"/>
        <end position="174"/>
    </location>
</feature>
<feature type="transmembrane region" description="Helical" evidence="2">
    <location>
        <begin position="69"/>
        <end position="88"/>
    </location>
</feature>
<gene>
    <name evidence="3" type="ORF">OHU17_07430</name>
</gene>
<feature type="region of interest" description="Disordered" evidence="1">
    <location>
        <begin position="1"/>
        <end position="20"/>
    </location>
</feature>
<reference evidence="3" key="1">
    <citation type="submission" date="2022-10" db="EMBL/GenBank/DDBJ databases">
        <title>The complete genomes of actinobacterial strains from the NBC collection.</title>
        <authorList>
            <person name="Joergensen T.S."/>
            <person name="Alvarez Arevalo M."/>
            <person name="Sterndorff E.B."/>
            <person name="Faurdal D."/>
            <person name="Vuksanovic O."/>
            <person name="Mourched A.-S."/>
            <person name="Charusanti P."/>
            <person name="Shaw S."/>
            <person name="Blin K."/>
            <person name="Weber T."/>
        </authorList>
    </citation>
    <scope>NUCLEOTIDE SEQUENCE</scope>
    <source>
        <strain evidence="3">NBC_00283</strain>
    </source>
</reference>
<organism evidence="3 4">
    <name type="scientific">Streptomyces goshikiensis</name>
    <dbReference type="NCBI Taxonomy" id="1942"/>
    <lineage>
        <taxon>Bacteria</taxon>
        <taxon>Bacillati</taxon>
        <taxon>Actinomycetota</taxon>
        <taxon>Actinomycetes</taxon>
        <taxon>Kitasatosporales</taxon>
        <taxon>Streptomycetaceae</taxon>
        <taxon>Streptomyces</taxon>
    </lineage>
</organism>
<proteinExistence type="predicted"/>
<keyword evidence="2" id="KW-0812">Transmembrane</keyword>
<evidence type="ECO:0000313" key="4">
    <source>
        <dbReference type="Proteomes" id="UP001432075"/>
    </source>
</evidence>
<keyword evidence="4" id="KW-1185">Reference proteome</keyword>
<keyword evidence="2" id="KW-0472">Membrane</keyword>
<dbReference type="RefSeq" id="WP_328775569.1">
    <property type="nucleotide sequence ID" value="NZ_CP108057.1"/>
</dbReference>
<sequence length="182" mass="19255">MTAIDGPRPTTTAHGTERPVPPWASLTARAIPLLLLPQCLWRLPFAFGFEMGLEAEGAMPSSLWVSVPYVFGLSLVTEGLALLSFGLVRGWGEVAPAWLPFIGGKRIAPFAAVVPAALGGLGATAFWAPVPLSWFGAGDAAAFSSGGWETLAALCITPGMLWGPLVLLLTYSYYARRSVRLP</sequence>
<keyword evidence="2" id="KW-1133">Transmembrane helix</keyword>
<protein>
    <submittedName>
        <fullName evidence="3">Uncharacterized protein</fullName>
    </submittedName>
</protein>
<feature type="transmembrane region" description="Helical" evidence="2">
    <location>
        <begin position="109"/>
        <end position="130"/>
    </location>
</feature>
<accession>A0ABZ1RGU5</accession>
<evidence type="ECO:0000256" key="1">
    <source>
        <dbReference type="SAM" id="MobiDB-lite"/>
    </source>
</evidence>
<evidence type="ECO:0000256" key="2">
    <source>
        <dbReference type="SAM" id="Phobius"/>
    </source>
</evidence>
<name>A0ABZ1RGU5_9ACTN</name>
<evidence type="ECO:0000313" key="3">
    <source>
        <dbReference type="EMBL" id="WUO45684.1"/>
    </source>
</evidence>